<reference evidence="9" key="2">
    <citation type="submission" date="2020-12" db="EMBL/GenBank/DDBJ databases">
        <title>New Spironucleus salmonicida genome in near-complete chromosomes.</title>
        <authorList>
            <person name="Xu F."/>
            <person name="Kurt Z."/>
            <person name="Jimenez-Gonzalez A."/>
            <person name="Astvaldsson A."/>
            <person name="Andersson J.O."/>
            <person name="Svard S.G."/>
        </authorList>
    </citation>
    <scope>NUCLEOTIDE SEQUENCE</scope>
    <source>
        <strain evidence="9">ATCC 50377</strain>
    </source>
</reference>
<dbReference type="EMBL" id="KI546170">
    <property type="protein sequence ID" value="EST41323.1"/>
    <property type="molecule type" value="Genomic_DNA"/>
</dbReference>
<evidence type="ECO:0000256" key="6">
    <source>
        <dbReference type="ARBA" id="ARBA00025785"/>
    </source>
</evidence>
<dbReference type="InterPro" id="IPR015424">
    <property type="entry name" value="PyrdxlP-dep_Trfase"/>
</dbReference>
<gene>
    <name evidence="8" type="ORF">SS50377_19034</name>
    <name evidence="9" type="ORF">SS50377_26463</name>
</gene>
<dbReference type="InterPro" id="IPR045088">
    <property type="entry name" value="ALAT1/2-like"/>
</dbReference>
<dbReference type="FunFam" id="3.90.1150.10:FF:000151">
    <property type="entry name" value="Alanine aminotransferase 2"/>
    <property type="match status" value="1"/>
</dbReference>
<dbReference type="EMBL" id="AUWU02000006">
    <property type="protein sequence ID" value="KAH0572253.1"/>
    <property type="molecule type" value="Genomic_DNA"/>
</dbReference>
<evidence type="ECO:0000256" key="4">
    <source>
        <dbReference type="ARBA" id="ARBA00022679"/>
    </source>
</evidence>
<dbReference type="GO" id="GO:0030170">
    <property type="term" value="F:pyridoxal phosphate binding"/>
    <property type="evidence" value="ECO:0007669"/>
    <property type="project" value="InterPro"/>
</dbReference>
<dbReference type="InterPro" id="IPR015421">
    <property type="entry name" value="PyrdxlP-dep_Trfase_major"/>
</dbReference>
<comment type="subunit">
    <text evidence="2">Homodimer.</text>
</comment>
<evidence type="ECO:0000256" key="5">
    <source>
        <dbReference type="ARBA" id="ARBA00022898"/>
    </source>
</evidence>
<keyword evidence="10" id="KW-1185">Reference proteome</keyword>
<evidence type="ECO:0000259" key="7">
    <source>
        <dbReference type="Pfam" id="PF00155"/>
    </source>
</evidence>
<dbReference type="AlphaFoldDB" id="V6LAS4"/>
<dbReference type="Pfam" id="PF00155">
    <property type="entry name" value="Aminotran_1_2"/>
    <property type="match status" value="1"/>
</dbReference>
<proteinExistence type="inferred from homology"/>
<dbReference type="Gene3D" id="3.90.1150.10">
    <property type="entry name" value="Aspartate Aminotransferase, domain 1"/>
    <property type="match status" value="1"/>
</dbReference>
<sequence>MPVLTKDTCYPGLFNTKFNMVNLDLKAINEKVENGTAPFKKLIRCNMGNPNSVGQKEVEFVRQLIAGTIYPELLEKNIFPADVIERCREILNSCIGKNTGSYQQTEGVQIIREHVAEYISTRDSSPCSADSVFLCNGATDGIMNILRPIIRGDQDAILCPKPGFPLYNATATYFGGHEISYELDEENDWAVDEKLLEEAIKKTDKTVRCLVVINPNNPVGAVQTIQNLKNMLKFASKHNLLVIADEVYQHNIYSNIPFISCRKCLKELEAQNQCKGLELISINSASKSMYGECGRRGAYWQTENIDKEVLTQLLDIISLGAINTDGMIAMDAIVKPPKAGEPSYEVWKREYQSILDSLTKKAHMVATEMNSWEGISCRTPTGAMYVFPRIHASANAISAAKAAGKSADELYCQDLLEEVGVICLPGNVFGQKAGTYHLRMTILPDEDEMLELMQRWRVFHLNWMKKYQ</sequence>
<keyword evidence="5" id="KW-0663">Pyridoxal phosphate</keyword>
<dbReference type="GO" id="GO:0004021">
    <property type="term" value="F:L-alanine:2-oxoglutarate aminotransferase activity"/>
    <property type="evidence" value="ECO:0007669"/>
    <property type="project" value="TreeGrafter"/>
</dbReference>
<comment type="cofactor">
    <cofactor evidence="1">
        <name>pyridoxal 5'-phosphate</name>
        <dbReference type="ChEBI" id="CHEBI:597326"/>
    </cofactor>
</comment>
<dbReference type="SUPFAM" id="SSF53383">
    <property type="entry name" value="PLP-dependent transferases"/>
    <property type="match status" value="1"/>
</dbReference>
<keyword evidence="4 8" id="KW-0808">Transferase</keyword>
<evidence type="ECO:0000256" key="1">
    <source>
        <dbReference type="ARBA" id="ARBA00001933"/>
    </source>
</evidence>
<dbReference type="InterPro" id="IPR015422">
    <property type="entry name" value="PyrdxlP-dep_Trfase_small"/>
</dbReference>
<dbReference type="PANTHER" id="PTHR11751:SF373">
    <property type="entry name" value="GLUTAMATE--GLYOXYLATE AMINOTRANSFERASE 2"/>
    <property type="match status" value="1"/>
</dbReference>
<reference evidence="8 9" key="1">
    <citation type="journal article" date="2014" name="PLoS Genet.">
        <title>The Genome of Spironucleus salmonicida Highlights a Fish Pathogen Adapted to Fluctuating Environments.</title>
        <authorList>
            <person name="Xu F."/>
            <person name="Jerlstrom-Hultqvist J."/>
            <person name="Einarsson E."/>
            <person name="Astvaldsson A."/>
            <person name="Svard S.G."/>
            <person name="Andersson J.O."/>
        </authorList>
    </citation>
    <scope>NUCLEOTIDE SEQUENCE</scope>
    <source>
        <strain evidence="9">ATCC 50377</strain>
    </source>
</reference>
<dbReference type="Gene3D" id="3.40.640.10">
    <property type="entry name" value="Type I PLP-dependent aspartate aminotransferase-like (Major domain)"/>
    <property type="match status" value="1"/>
</dbReference>
<dbReference type="UniPathway" id="UPA00528">
    <property type="reaction ID" value="UER00586"/>
</dbReference>
<dbReference type="InterPro" id="IPR004839">
    <property type="entry name" value="Aminotransferase_I/II_large"/>
</dbReference>
<dbReference type="FunFam" id="3.40.640.10:FF:000236">
    <property type="entry name" value="Alanine aminotransferase 2"/>
    <property type="match status" value="1"/>
</dbReference>
<evidence type="ECO:0000256" key="3">
    <source>
        <dbReference type="ARBA" id="ARBA00022576"/>
    </source>
</evidence>
<dbReference type="VEuPathDB" id="GiardiaDB:SS50377_26463"/>
<dbReference type="CDD" id="cd00609">
    <property type="entry name" value="AAT_like"/>
    <property type="match status" value="1"/>
</dbReference>
<dbReference type="Proteomes" id="UP000018208">
    <property type="component" value="Unassembled WGS sequence"/>
</dbReference>
<dbReference type="Gene3D" id="1.10.287.1970">
    <property type="match status" value="1"/>
</dbReference>
<evidence type="ECO:0000313" key="10">
    <source>
        <dbReference type="Proteomes" id="UP000018208"/>
    </source>
</evidence>
<dbReference type="PANTHER" id="PTHR11751">
    <property type="entry name" value="ALANINE AMINOTRANSFERASE"/>
    <property type="match status" value="1"/>
</dbReference>
<dbReference type="OrthoDB" id="1732682at2759"/>
<comment type="similarity">
    <text evidence="6">Belongs to the class-I pyridoxal-phosphate-dependent aminotransferase family. Alanine aminotransferase subfamily.</text>
</comment>
<accession>V6LAS4</accession>
<evidence type="ECO:0000256" key="2">
    <source>
        <dbReference type="ARBA" id="ARBA00011738"/>
    </source>
</evidence>
<evidence type="ECO:0000313" key="9">
    <source>
        <dbReference type="EMBL" id="KAH0572253.1"/>
    </source>
</evidence>
<dbReference type="GO" id="GO:0042853">
    <property type="term" value="P:L-alanine catabolic process"/>
    <property type="evidence" value="ECO:0007669"/>
    <property type="project" value="UniProtKB-UniPathway"/>
</dbReference>
<protein>
    <submittedName>
        <fullName evidence="8">Alanine aminotransferase</fullName>
    </submittedName>
</protein>
<keyword evidence="3 8" id="KW-0032">Aminotransferase</keyword>
<organism evidence="8">
    <name type="scientific">Spironucleus salmonicida</name>
    <dbReference type="NCBI Taxonomy" id="348837"/>
    <lineage>
        <taxon>Eukaryota</taxon>
        <taxon>Metamonada</taxon>
        <taxon>Diplomonadida</taxon>
        <taxon>Hexamitidae</taxon>
        <taxon>Hexamitinae</taxon>
        <taxon>Spironucleus</taxon>
    </lineage>
</organism>
<name>V6LAS4_9EUKA</name>
<evidence type="ECO:0000313" key="8">
    <source>
        <dbReference type="EMBL" id="EST41323.1"/>
    </source>
</evidence>
<feature type="domain" description="Aminotransferase class I/classII large" evidence="7">
    <location>
        <begin position="85"/>
        <end position="454"/>
    </location>
</feature>